<reference evidence="2 3" key="2">
    <citation type="journal article" date="2008" name="Int. J. Syst. Evol. Microbiol.">
        <title>Methanocella paludicola gen. nov., sp. nov., a methane-producing archaeon, the first isolate of the lineage 'Rice Cluster I', and proposal of the new archaeal order Methanocellales ord. nov.</title>
        <authorList>
            <person name="Sakai S."/>
            <person name="Imachi H."/>
            <person name="Hanada S."/>
            <person name="Ohashi A."/>
            <person name="Harada H."/>
            <person name="Kamagata Y."/>
        </authorList>
    </citation>
    <scope>NUCLEOTIDE SEQUENCE [LARGE SCALE GENOMIC DNA]</scope>
    <source>
        <strain evidence="3">DSM 17711 / JCM 13418 / NBRC 101707 / SANAE</strain>
    </source>
</reference>
<evidence type="ECO:0000313" key="2">
    <source>
        <dbReference type="EMBL" id="BAI62235.1"/>
    </source>
</evidence>
<accession>D1Z0L3</accession>
<protein>
    <recommendedName>
        <fullName evidence="1">DNA primase/polymerase bifunctional N-terminal domain-containing protein</fullName>
    </recommendedName>
</protein>
<dbReference type="RefSeq" id="WP_012900909.1">
    <property type="nucleotide sequence ID" value="NC_013665.1"/>
</dbReference>
<dbReference type="KEGG" id="mpd:MCP_2163"/>
<dbReference type="AlphaFoldDB" id="D1Z0L3"/>
<dbReference type="InterPro" id="IPR015330">
    <property type="entry name" value="DNA_primase/pol_bifunc_N"/>
</dbReference>
<sequence length="237" mass="26526">MALPSKATIQLIRAEQDQTIANLRKMAINGYPCMVLSKEKKSPLIHKKIIDGNLNPLWATSNPDLIEALVKRFYPCNYGLYTLGKNIVVIDTDNKKIVLKNGKELFYGLTGVQAYYLLANQYPEILNTIKVKTPSGGIHYYFSVPEGYDISGFNAADAMSKPVKVPIIGSWFGMDVRSQKSQGIIVTPPSSKKGVKYEYIGERTLLNTHIDDLPVLPDFLLNILKSMGYARRSKHDN</sequence>
<feature type="domain" description="DNA primase/polymerase bifunctional N-terminal" evidence="1">
    <location>
        <begin position="23"/>
        <end position="220"/>
    </location>
</feature>
<reference evidence="3" key="3">
    <citation type="journal article" date="2011" name="PLoS ONE">
        <title>Genome sequence of a mesophilic hydrogenotrophic methanogen Methanocella paludicola, the first cultivated representative of the order Methanocellales.</title>
        <authorList>
            <person name="Sakai S."/>
            <person name="Takaki Y."/>
            <person name="Shimamura S."/>
            <person name="Sekine M."/>
            <person name="Tajima T."/>
            <person name="Kosugi H."/>
            <person name="Ichikawa N."/>
            <person name="Tasumi E."/>
            <person name="Hiraki A.T."/>
            <person name="Shimizu A."/>
            <person name="Kato Y."/>
            <person name="Nishiko R."/>
            <person name="Mori K."/>
            <person name="Fujita N."/>
            <person name="Imachi H."/>
            <person name="Takai K."/>
        </authorList>
    </citation>
    <scope>NUCLEOTIDE SEQUENCE [LARGE SCALE GENOMIC DNA]</scope>
    <source>
        <strain evidence="3">DSM 17711 / JCM 13418 / NBRC 101707 / SANAE</strain>
    </source>
</reference>
<dbReference type="SMART" id="SM00943">
    <property type="entry name" value="Prim-Pol"/>
    <property type="match status" value="1"/>
</dbReference>
<organism evidence="2 3">
    <name type="scientific">Methanocella paludicola (strain DSM 17711 / JCM 13418 / NBRC 101707 / SANAE)</name>
    <dbReference type="NCBI Taxonomy" id="304371"/>
    <lineage>
        <taxon>Archaea</taxon>
        <taxon>Methanobacteriati</taxon>
        <taxon>Methanobacteriota</taxon>
        <taxon>Stenosarchaea group</taxon>
        <taxon>Methanomicrobia</taxon>
        <taxon>Methanocellales</taxon>
        <taxon>Methanocellaceae</taxon>
        <taxon>Methanocella</taxon>
    </lineage>
</organism>
<keyword evidence="3" id="KW-1185">Reference proteome</keyword>
<evidence type="ECO:0000313" key="3">
    <source>
        <dbReference type="Proteomes" id="UP000001882"/>
    </source>
</evidence>
<evidence type="ECO:0000259" key="1">
    <source>
        <dbReference type="SMART" id="SM00943"/>
    </source>
</evidence>
<proteinExistence type="predicted"/>
<dbReference type="SUPFAM" id="SSF56747">
    <property type="entry name" value="Prim-pol domain"/>
    <property type="match status" value="1"/>
</dbReference>
<dbReference type="CDD" id="cd04859">
    <property type="entry name" value="Prim_Pol"/>
    <property type="match status" value="1"/>
</dbReference>
<reference evidence="2 3" key="1">
    <citation type="journal article" date="2007" name="Appl. Environ. Microbiol.">
        <title>Isolation of key methanogens for global methane emission from rice paddy fields: a novel isolate affiliated with the clone cluster rice cluster I.</title>
        <authorList>
            <person name="Sakai S."/>
            <person name="Imachi H."/>
            <person name="Sekiguchi Y."/>
            <person name="Ohashi A."/>
            <person name="Harada H."/>
            <person name="Kamagata Y."/>
        </authorList>
    </citation>
    <scope>NUCLEOTIDE SEQUENCE [LARGE SCALE GENOMIC DNA]</scope>
    <source>
        <strain evidence="3">DSM 17711 / JCM 13418 / NBRC 101707 / SANAE</strain>
    </source>
</reference>
<dbReference type="Proteomes" id="UP000001882">
    <property type="component" value="Chromosome"/>
</dbReference>
<dbReference type="InParanoid" id="D1Z0L3"/>
<dbReference type="Pfam" id="PF09250">
    <property type="entry name" value="Prim-Pol"/>
    <property type="match status" value="1"/>
</dbReference>
<dbReference type="GeneID" id="8682010"/>
<dbReference type="EMBL" id="AP011532">
    <property type="protein sequence ID" value="BAI62235.1"/>
    <property type="molecule type" value="Genomic_DNA"/>
</dbReference>
<gene>
    <name evidence="2" type="ordered locus">MCP_2163</name>
</gene>
<name>D1Z0L3_METPS</name>